<name>A0ACB9PJF4_BAUVA</name>
<comment type="caution">
    <text evidence="1">The sequence shown here is derived from an EMBL/GenBank/DDBJ whole genome shotgun (WGS) entry which is preliminary data.</text>
</comment>
<evidence type="ECO:0000313" key="2">
    <source>
        <dbReference type="Proteomes" id="UP000828941"/>
    </source>
</evidence>
<accession>A0ACB9PJF4</accession>
<reference evidence="1 2" key="1">
    <citation type="journal article" date="2022" name="DNA Res.">
        <title>Chromosomal-level genome assembly of the orchid tree Bauhinia variegata (Leguminosae; Cercidoideae) supports the allotetraploid origin hypothesis of Bauhinia.</title>
        <authorList>
            <person name="Zhong Y."/>
            <person name="Chen Y."/>
            <person name="Zheng D."/>
            <person name="Pang J."/>
            <person name="Liu Y."/>
            <person name="Luo S."/>
            <person name="Meng S."/>
            <person name="Qian L."/>
            <person name="Wei D."/>
            <person name="Dai S."/>
            <person name="Zhou R."/>
        </authorList>
    </citation>
    <scope>NUCLEOTIDE SEQUENCE [LARGE SCALE GENOMIC DNA]</scope>
    <source>
        <strain evidence="1">BV-YZ2020</strain>
    </source>
</reference>
<gene>
    <name evidence="1" type="ORF">L6164_009310</name>
</gene>
<dbReference type="EMBL" id="CM039429">
    <property type="protein sequence ID" value="KAI4348603.1"/>
    <property type="molecule type" value="Genomic_DNA"/>
</dbReference>
<evidence type="ECO:0000313" key="1">
    <source>
        <dbReference type="EMBL" id="KAI4348603.1"/>
    </source>
</evidence>
<sequence>MASINSDKSSEYFLDHNDDDSDQDIEASKSDSGDSNGDEQNPNPPLETFRSQQWPQSYRQAADSLTIAASPSLHAAVLRTPSMIYSSFVGPLKSNFDLDAKAPFLSGMGSTTQMPKDGWGRFSRAQSSWYEQSTLHEQLTEELPIGHGCSLTQTVFNGINVMAGVGLLSTPYTVKQAGWAGLMVLLLFALVCYYTAILMKQCFESRKGIMSYPDIGEAAFGRYGRLIISIILYVELYSYCVEFIILEGDNLTRLFPGTSLDWGVLQLDSKHLFGILTALVILPTVWLKDLRFISYLSAGGVIATVLIILCVFFVGAVEGVGFHHTGHIVNWSGIPFAIGVYGFCYSGHSVFPNIYQSMANKRQFTQALGICFVLCVLMYGGTAVLGYLMFGETTVSQITLNLPPHSFGAKVALWTTVINPFTKYPFGHFFTCVTNEHDSYWCFLLLRTVLVVSTVCAAFLIPFFGLMMALIGSLLSILVGVIVPSLCFLRIVGKKATTTQTAMSIAIVAVGAAAGVLGTYSSFSVNENNKWSFHKGKGAKGSTSSHFLTRDRYRNPEMSELVARTGRHQQRYEAGCRLIAGCIPFKYKRCNENSDGTSEETLEVLMISSTSGPGLVFPKGGWENDETVEEAAVREAVEEAGVRGELLDFLGYYEFKSKTLKDEFCPEGLCKAAMFALLVKEELQFWPEQSTRQRSWLPISEALHSCRHEWMRSALEESFLKWHADQNQMVRTTKEGNHLISPHNN</sequence>
<organism evidence="1 2">
    <name type="scientific">Bauhinia variegata</name>
    <name type="common">Purple orchid tree</name>
    <name type="synonym">Phanera variegata</name>
    <dbReference type="NCBI Taxonomy" id="167791"/>
    <lineage>
        <taxon>Eukaryota</taxon>
        <taxon>Viridiplantae</taxon>
        <taxon>Streptophyta</taxon>
        <taxon>Embryophyta</taxon>
        <taxon>Tracheophyta</taxon>
        <taxon>Spermatophyta</taxon>
        <taxon>Magnoliopsida</taxon>
        <taxon>eudicotyledons</taxon>
        <taxon>Gunneridae</taxon>
        <taxon>Pentapetalae</taxon>
        <taxon>rosids</taxon>
        <taxon>fabids</taxon>
        <taxon>Fabales</taxon>
        <taxon>Fabaceae</taxon>
        <taxon>Cercidoideae</taxon>
        <taxon>Cercideae</taxon>
        <taxon>Bauhiniinae</taxon>
        <taxon>Bauhinia</taxon>
    </lineage>
</organism>
<dbReference type="Proteomes" id="UP000828941">
    <property type="component" value="Chromosome 4"/>
</dbReference>
<proteinExistence type="predicted"/>
<protein>
    <submittedName>
        <fullName evidence="1">Uncharacterized protein</fullName>
    </submittedName>
</protein>
<keyword evidence="2" id="KW-1185">Reference proteome</keyword>